<comment type="caution">
    <text evidence="1">The sequence shown here is derived from an EMBL/GenBank/DDBJ whole genome shotgun (WGS) entry which is preliminary data.</text>
</comment>
<name>A0AAJ6NFK4_9PAST</name>
<gene>
    <name evidence="1" type="ORF">QJU97_10290</name>
</gene>
<reference evidence="1" key="1">
    <citation type="journal article" date="2023" name="Front. Microbiol.">
        <title>Phylogeography and host specificity of Pasteurellaceae pathogenic to sea-farmed fish in the north-east Atlantic.</title>
        <authorList>
            <person name="Gulla S."/>
            <person name="Colquhoun D.J."/>
            <person name="Olsen A.B."/>
            <person name="Spilsberg B."/>
            <person name="Lagesen K."/>
            <person name="Aakesson C.P."/>
            <person name="Strom S."/>
            <person name="Manji F."/>
            <person name="Birkbeck T.H."/>
            <person name="Nilsen H.K."/>
        </authorList>
    </citation>
    <scope>NUCLEOTIDE SEQUENCE</scope>
    <source>
        <strain evidence="1">98B1</strain>
    </source>
</reference>
<organism evidence="1 2">
    <name type="scientific">Phocoenobacter skyensis</name>
    <dbReference type="NCBI Taxonomy" id="97481"/>
    <lineage>
        <taxon>Bacteria</taxon>
        <taxon>Pseudomonadati</taxon>
        <taxon>Pseudomonadota</taxon>
        <taxon>Gammaproteobacteria</taxon>
        <taxon>Pasteurellales</taxon>
        <taxon>Pasteurellaceae</taxon>
        <taxon>Phocoenobacter</taxon>
    </lineage>
</organism>
<evidence type="ECO:0000313" key="1">
    <source>
        <dbReference type="EMBL" id="MDP8175840.1"/>
    </source>
</evidence>
<accession>A0AAJ6NFK4</accession>
<sequence length="352" mass="40815">MADYNKIKQANEHLQFVGGAIHKDCIYLITENYYEPKIHGKKYDVWNYPEKLIINMYIPKHREKCDEWCGEIYSGIKSLYPATCLKDVDFCSYLTDDSFVSQKVAKNGTNGVVWTENVIELGKRVVMNMAVIDGIAYVCTTGGAIYRRISDNNWEEITNKQTEKYFSESEKKSYFNNGFSVIGGFSANEIYTADEKGNFYSNKNGMWEKIEIPSSNKSEITEIICSDGNVFINNEDRIIKGRNDQWEIIIKDEISNIVKQITCFQGEIYFLDDAELKRLRNGELENIEFPATIHFGFSMPSKTMVTSEDLLMIMDSDRVVLFDGNHWFNLFDKNKTEEELRENGTFYDPREK</sequence>
<dbReference type="Proteomes" id="UP001231736">
    <property type="component" value="Unassembled WGS sequence"/>
</dbReference>
<dbReference type="RefSeq" id="WP_306387570.1">
    <property type="nucleotide sequence ID" value="NZ_JASAYT010000045.1"/>
</dbReference>
<dbReference type="EMBL" id="JASAYT010000045">
    <property type="protein sequence ID" value="MDP8175840.1"/>
    <property type="molecule type" value="Genomic_DNA"/>
</dbReference>
<proteinExistence type="predicted"/>
<dbReference type="AlphaFoldDB" id="A0AAJ6NFK4"/>
<evidence type="ECO:0000313" key="2">
    <source>
        <dbReference type="Proteomes" id="UP001231736"/>
    </source>
</evidence>
<protein>
    <submittedName>
        <fullName evidence="1">Uncharacterized protein</fullName>
    </submittedName>
</protein>